<protein>
    <submittedName>
        <fullName evidence="1">Uncharacterized protein</fullName>
    </submittedName>
</protein>
<keyword evidence="2" id="KW-1185">Reference proteome</keyword>
<dbReference type="EMBL" id="LWUJ01000010">
    <property type="protein sequence ID" value="OAL10596.1"/>
    <property type="molecule type" value="Genomic_DNA"/>
</dbReference>
<dbReference type="STRING" id="432608.A6V39_00830"/>
<sequence>MITTKSLGIGVGIATGAAGLTGLVGYSTGLFDSNIQISKLLEQENKYTLLLTSGTDNASEWETAWNNYKTANTDKALGKDKWKLEGWKVGGLEQMPANFKSICSQKSQEKIKDKKDPKYQNVIDYCSRPKTLQEVLAKEGIKNLLNTTGEDEAWRTKYATYSTSSNKLPNGVEGTGSDYTKLRDGCKNAIALKTTDNNYQKSYEPFKAWCLAN</sequence>
<accession>A0A1A9QF70</accession>
<organism evidence="1 2">
    <name type="scientific">Candidatus Mycoplasma haematobovis</name>
    <dbReference type="NCBI Taxonomy" id="432608"/>
    <lineage>
        <taxon>Bacteria</taxon>
        <taxon>Bacillati</taxon>
        <taxon>Mycoplasmatota</taxon>
        <taxon>Mollicutes</taxon>
        <taxon>Mycoplasmataceae</taxon>
        <taxon>Mycoplasma</taxon>
    </lineage>
</organism>
<proteinExistence type="predicted"/>
<evidence type="ECO:0000313" key="2">
    <source>
        <dbReference type="Proteomes" id="UP000077623"/>
    </source>
</evidence>
<dbReference type="RefSeq" id="WP_187149831.1">
    <property type="nucleotide sequence ID" value="NZ_LWUJ01000010.1"/>
</dbReference>
<dbReference type="AlphaFoldDB" id="A0A1A9QF70"/>
<gene>
    <name evidence="1" type="ORF">A6V39_00830</name>
</gene>
<comment type="caution">
    <text evidence="1">The sequence shown here is derived from an EMBL/GenBank/DDBJ whole genome shotgun (WGS) entry which is preliminary data.</text>
</comment>
<dbReference type="Proteomes" id="UP000077623">
    <property type="component" value="Unassembled WGS sequence"/>
</dbReference>
<evidence type="ECO:0000313" key="1">
    <source>
        <dbReference type="EMBL" id="OAL10596.1"/>
    </source>
</evidence>
<reference evidence="2" key="1">
    <citation type="submission" date="2016-04" db="EMBL/GenBank/DDBJ databases">
        <authorList>
            <person name="Quiroz-Castaneda R.E."/>
            <person name="Martinez-Ocampo F."/>
        </authorList>
    </citation>
    <scope>NUCLEOTIDE SEQUENCE [LARGE SCALE GENOMIC DNA]</scope>
    <source>
        <strain evidence="2">INIFAP01</strain>
    </source>
</reference>
<name>A0A1A9QF70_9MOLU</name>